<dbReference type="EMBL" id="JWZT01004972">
    <property type="protein sequence ID" value="KII62480.1"/>
    <property type="molecule type" value="Genomic_DNA"/>
</dbReference>
<reference evidence="1 2" key="1">
    <citation type="journal article" date="2014" name="Genome Biol. Evol.">
        <title>The genome of the myxosporean Thelohanellus kitauei shows adaptations to nutrient acquisition within its fish host.</title>
        <authorList>
            <person name="Yang Y."/>
            <person name="Xiong J."/>
            <person name="Zhou Z."/>
            <person name="Huo F."/>
            <person name="Miao W."/>
            <person name="Ran C."/>
            <person name="Liu Y."/>
            <person name="Zhang J."/>
            <person name="Feng J."/>
            <person name="Wang M."/>
            <person name="Wang M."/>
            <person name="Wang L."/>
            <person name="Yao B."/>
        </authorList>
    </citation>
    <scope>NUCLEOTIDE SEQUENCE [LARGE SCALE GENOMIC DNA]</scope>
    <source>
        <strain evidence="1">Wuqing</strain>
    </source>
</reference>
<dbReference type="SUPFAM" id="SSF110296">
    <property type="entry name" value="Oligoxyloglucan reducing end-specific cellobiohydrolase"/>
    <property type="match status" value="1"/>
</dbReference>
<accession>A0A0C2M5Z3</accession>
<proteinExistence type="predicted"/>
<organism evidence="1 2">
    <name type="scientific">Thelohanellus kitauei</name>
    <name type="common">Myxosporean</name>
    <dbReference type="NCBI Taxonomy" id="669202"/>
    <lineage>
        <taxon>Eukaryota</taxon>
        <taxon>Metazoa</taxon>
        <taxon>Cnidaria</taxon>
        <taxon>Myxozoa</taxon>
        <taxon>Myxosporea</taxon>
        <taxon>Bivalvulida</taxon>
        <taxon>Platysporina</taxon>
        <taxon>Myxobolidae</taxon>
        <taxon>Thelohanellus</taxon>
    </lineage>
</organism>
<dbReference type="Proteomes" id="UP000031668">
    <property type="component" value="Unassembled WGS sequence"/>
</dbReference>
<dbReference type="InterPro" id="IPR015943">
    <property type="entry name" value="WD40/YVTN_repeat-like_dom_sf"/>
</dbReference>
<protein>
    <recommendedName>
        <fullName evidence="3">Vacuolar protein sorting/targeting protein 10</fullName>
    </recommendedName>
</protein>
<dbReference type="OrthoDB" id="443634at2759"/>
<sequence length="287" mass="33552">MLEANNMTLNEAKFFDYVRGIYYVVLVHEDLQTCLWATKPTTLYCVKIKCYIESPGGSMESNIFIDKMQDGVIYLNIPSNENEFHTYRTSDGGRFWEIVKFNAINFKTAKPIKFNFELHDTTSVPNYFVWIDIQYQKLTNYFQPFMTMDGGHNWIPVPKSASRVIMLNYETVVISVAQDLSGINYSFDHGNTWLRYRLFQTKLTLVHLVKLSNIHLKALIISRESETVNCQKKDVLIVPIQKSKEYCYRGRKIRKISRKPELLCINRIHEKIEVESICPCVTDDLGW</sequence>
<evidence type="ECO:0000313" key="1">
    <source>
        <dbReference type="EMBL" id="KII62480.1"/>
    </source>
</evidence>
<dbReference type="Gene3D" id="2.130.10.10">
    <property type="entry name" value="YVTN repeat-like/Quinoprotein amine dehydrogenase"/>
    <property type="match status" value="1"/>
</dbReference>
<evidence type="ECO:0000313" key="2">
    <source>
        <dbReference type="Proteomes" id="UP000031668"/>
    </source>
</evidence>
<keyword evidence="2" id="KW-1185">Reference proteome</keyword>
<dbReference type="AlphaFoldDB" id="A0A0C2M5Z3"/>
<evidence type="ECO:0008006" key="3">
    <source>
        <dbReference type="Google" id="ProtNLM"/>
    </source>
</evidence>
<name>A0A0C2M5Z3_THEKT</name>
<comment type="caution">
    <text evidence="1">The sequence shown here is derived from an EMBL/GenBank/DDBJ whole genome shotgun (WGS) entry which is preliminary data.</text>
</comment>
<gene>
    <name evidence="1" type="ORF">RF11_12455</name>
</gene>